<evidence type="ECO:0000256" key="5">
    <source>
        <dbReference type="ARBA" id="ARBA00022741"/>
    </source>
</evidence>
<reference evidence="10" key="1">
    <citation type="submission" date="2023-10" db="EMBL/GenBank/DDBJ databases">
        <title>Screening of Alkalihalophilus pseudofirmusBZ-TG-HK211 and Its Alleviation of Salt Stress on Rapeseed Growth.</title>
        <authorList>
            <person name="Zhao B."/>
            <person name="Guo T."/>
        </authorList>
    </citation>
    <scope>NUCLEOTIDE SEQUENCE</scope>
    <source>
        <strain evidence="10">BZ-TG-HK211</strain>
    </source>
</reference>
<dbReference type="Pfam" id="PF02518">
    <property type="entry name" value="HATPase_c"/>
    <property type="match status" value="1"/>
</dbReference>
<dbReference type="InterPro" id="IPR005467">
    <property type="entry name" value="His_kinase_dom"/>
</dbReference>
<dbReference type="EC" id="2.7.13.3" evidence="2"/>
<evidence type="ECO:0000313" key="11">
    <source>
        <dbReference type="Proteomes" id="UP001285636"/>
    </source>
</evidence>
<dbReference type="Pfam" id="PF14417">
    <property type="entry name" value="MEDS"/>
    <property type="match status" value="1"/>
</dbReference>
<dbReference type="SMART" id="SM00387">
    <property type="entry name" value="HATPase_c"/>
    <property type="match status" value="1"/>
</dbReference>
<keyword evidence="5" id="KW-0547">Nucleotide-binding</keyword>
<keyword evidence="7 10" id="KW-0067">ATP-binding</keyword>
<dbReference type="Gene3D" id="3.30.565.10">
    <property type="entry name" value="Histidine kinase-like ATPase, C-terminal domain"/>
    <property type="match status" value="1"/>
</dbReference>
<keyword evidence="4" id="KW-0808">Transferase</keyword>
<evidence type="ECO:0000313" key="10">
    <source>
        <dbReference type="EMBL" id="MDV2884903.1"/>
    </source>
</evidence>
<protein>
    <recommendedName>
        <fullName evidence="2">histidine kinase</fullName>
        <ecNumber evidence="2">2.7.13.3</ecNumber>
    </recommendedName>
</protein>
<accession>A0AAJ2KVZ3</accession>
<evidence type="ECO:0000256" key="2">
    <source>
        <dbReference type="ARBA" id="ARBA00012438"/>
    </source>
</evidence>
<dbReference type="CDD" id="cd00130">
    <property type="entry name" value="PAS"/>
    <property type="match status" value="1"/>
</dbReference>
<dbReference type="GO" id="GO:0005524">
    <property type="term" value="F:ATP binding"/>
    <property type="evidence" value="ECO:0007669"/>
    <property type="project" value="UniProtKB-KW"/>
</dbReference>
<dbReference type="InterPro" id="IPR003661">
    <property type="entry name" value="HisK_dim/P_dom"/>
</dbReference>
<dbReference type="CDD" id="cd00082">
    <property type="entry name" value="HisKA"/>
    <property type="match status" value="1"/>
</dbReference>
<dbReference type="RefSeq" id="WP_323466335.1">
    <property type="nucleotide sequence ID" value="NZ_CP144224.1"/>
</dbReference>
<proteinExistence type="predicted"/>
<dbReference type="InterPro" id="IPR025847">
    <property type="entry name" value="MEDS_domain"/>
</dbReference>
<keyword evidence="3" id="KW-0597">Phosphoprotein</keyword>
<keyword evidence="6" id="KW-0418">Kinase</keyword>
<dbReference type="AlphaFoldDB" id="A0AAJ2KVZ3"/>
<evidence type="ECO:0000259" key="9">
    <source>
        <dbReference type="PROSITE" id="PS50109"/>
    </source>
</evidence>
<dbReference type="InterPro" id="IPR036097">
    <property type="entry name" value="HisK_dim/P_sf"/>
</dbReference>
<dbReference type="SMART" id="SM00388">
    <property type="entry name" value="HisKA"/>
    <property type="match status" value="1"/>
</dbReference>
<dbReference type="InterPro" id="IPR036890">
    <property type="entry name" value="HATPase_C_sf"/>
</dbReference>
<dbReference type="SUPFAM" id="SSF47384">
    <property type="entry name" value="Homodimeric domain of signal transducing histidine kinase"/>
    <property type="match status" value="1"/>
</dbReference>
<comment type="catalytic activity">
    <reaction evidence="1">
        <text>ATP + protein L-histidine = ADP + protein N-phospho-L-histidine.</text>
        <dbReference type="EC" id="2.7.13.3"/>
    </reaction>
</comment>
<feature type="domain" description="Histidine kinase" evidence="9">
    <location>
        <begin position="366"/>
        <end position="568"/>
    </location>
</feature>
<dbReference type="Gene3D" id="1.10.287.130">
    <property type="match status" value="1"/>
</dbReference>
<dbReference type="PRINTS" id="PR00344">
    <property type="entry name" value="BCTRLSENSOR"/>
</dbReference>
<evidence type="ECO:0000256" key="4">
    <source>
        <dbReference type="ARBA" id="ARBA00022679"/>
    </source>
</evidence>
<organism evidence="10 11">
    <name type="scientific">Alkalihalophilus pseudofirmus</name>
    <name type="common">Bacillus pseudofirmus</name>
    <dbReference type="NCBI Taxonomy" id="79885"/>
    <lineage>
        <taxon>Bacteria</taxon>
        <taxon>Bacillati</taxon>
        <taxon>Bacillota</taxon>
        <taxon>Bacilli</taxon>
        <taxon>Bacillales</taxon>
        <taxon>Bacillaceae</taxon>
        <taxon>Alkalihalophilus</taxon>
    </lineage>
</organism>
<evidence type="ECO:0000256" key="8">
    <source>
        <dbReference type="ARBA" id="ARBA00023012"/>
    </source>
</evidence>
<keyword evidence="8" id="KW-0902">Two-component regulatory system</keyword>
<name>A0AAJ2KVZ3_ALKPS</name>
<gene>
    <name evidence="10" type="ORF">RYX45_06910</name>
</gene>
<dbReference type="PANTHER" id="PTHR43065">
    <property type="entry name" value="SENSOR HISTIDINE KINASE"/>
    <property type="match status" value="1"/>
</dbReference>
<dbReference type="InterPro" id="IPR004358">
    <property type="entry name" value="Sig_transdc_His_kin-like_C"/>
</dbReference>
<evidence type="ECO:0000256" key="3">
    <source>
        <dbReference type="ARBA" id="ARBA00022553"/>
    </source>
</evidence>
<dbReference type="PANTHER" id="PTHR43065:SF10">
    <property type="entry name" value="PEROXIDE STRESS-ACTIVATED HISTIDINE KINASE MAK3"/>
    <property type="match status" value="1"/>
</dbReference>
<sequence length="588" mass="68545">MKNMTTLQLFLDQKDRVEPLHIYYTFSERHKYIRNALYFLSYALEHNLNVLFLEEDTVYQEIRVQLLKTYSSEKVDTIMYQDSMQFYLNGKQFDADRNSEHVLSLLTPLLEKGEHILIWGQVLFPSENSLSQLRQYEMNCDKFISEKHITSVCAYNGLTIPAYVQTELLKTHKYFMTDDEVTISGLYQREHLQSFSDHDRKRIANIERKNRQLIHDNENLCEAYEIIARKKKDYWKLLKELPIPILISKDDTLVYANERALADLELPPFENIKGESIFNFIHFTDHFLEQKWINTLQSNQEFEMKEVELKLENDSIKTFKLKSIFTWYKESESILHVLIDLTPYKLLEKKMIRAEKLNLAGQLAAGIAHEIKNPLTSIKGFYKLIKYGMGKEKYFNIIDDELDRIEQIANEFLILSKPHSDIFKIHSISRIIEEVKTLLETQAIIKGNDIITSYPEEELLIKCEETKIKQVFVNLLKNAVEATKNGHIYVTVKKQLDFVDIIIQDEGCGISKEALSKISEPFFTTKEKGTGLGLLICDKIIENHNGMRSIESTEGVGTTFTITFPLTKGQQTYIPVDPILYNDLSTHV</sequence>
<evidence type="ECO:0000256" key="1">
    <source>
        <dbReference type="ARBA" id="ARBA00000085"/>
    </source>
</evidence>
<dbReference type="EMBL" id="JAWJAY010000001">
    <property type="protein sequence ID" value="MDV2884903.1"/>
    <property type="molecule type" value="Genomic_DNA"/>
</dbReference>
<dbReference type="Pfam" id="PF00512">
    <property type="entry name" value="HisKA"/>
    <property type="match status" value="1"/>
</dbReference>
<dbReference type="InterPro" id="IPR000014">
    <property type="entry name" value="PAS"/>
</dbReference>
<comment type="caution">
    <text evidence="10">The sequence shown here is derived from an EMBL/GenBank/DDBJ whole genome shotgun (WGS) entry which is preliminary data.</text>
</comment>
<dbReference type="InterPro" id="IPR003594">
    <property type="entry name" value="HATPase_dom"/>
</dbReference>
<dbReference type="SUPFAM" id="SSF55874">
    <property type="entry name" value="ATPase domain of HSP90 chaperone/DNA topoisomerase II/histidine kinase"/>
    <property type="match status" value="1"/>
</dbReference>
<evidence type="ECO:0000256" key="6">
    <source>
        <dbReference type="ARBA" id="ARBA00022777"/>
    </source>
</evidence>
<dbReference type="PROSITE" id="PS50109">
    <property type="entry name" value="HIS_KIN"/>
    <property type="match status" value="1"/>
</dbReference>
<dbReference type="Proteomes" id="UP001285636">
    <property type="component" value="Unassembled WGS sequence"/>
</dbReference>
<evidence type="ECO:0000256" key="7">
    <source>
        <dbReference type="ARBA" id="ARBA00022840"/>
    </source>
</evidence>
<dbReference type="GO" id="GO:0000155">
    <property type="term" value="F:phosphorelay sensor kinase activity"/>
    <property type="evidence" value="ECO:0007669"/>
    <property type="project" value="InterPro"/>
</dbReference>